<evidence type="ECO:0000313" key="5">
    <source>
        <dbReference type="EMBL" id="EGZ06238.1"/>
    </source>
</evidence>
<dbReference type="InParanoid" id="G5ADI5"/>
<dbReference type="AlphaFoldDB" id="G5ADI5"/>
<keyword evidence="6" id="KW-1185">Reference proteome</keyword>
<sequence>FRQLYRYGTAGDNLLLSLGVLMAGVNGALFPCMALVFGDAIGAFAQADGGVDMDAVNQASLDYIYIAVALFITDYVAYVVFVNSSERQMKAL</sequence>
<evidence type="ECO:0000256" key="3">
    <source>
        <dbReference type="ARBA" id="ARBA00023136"/>
    </source>
</evidence>
<dbReference type="GO" id="GO:0016020">
    <property type="term" value="C:membrane"/>
    <property type="evidence" value="ECO:0007669"/>
    <property type="project" value="InterPro"/>
</dbReference>
<gene>
    <name evidence="5" type="ORF">PHYSODRAFT_362813</name>
</gene>
<dbReference type="EMBL" id="JH159164">
    <property type="protein sequence ID" value="EGZ06238.1"/>
    <property type="molecule type" value="Genomic_DNA"/>
</dbReference>
<dbReference type="Proteomes" id="UP000002640">
    <property type="component" value="Unassembled WGS sequence"/>
</dbReference>
<dbReference type="SUPFAM" id="SSF90123">
    <property type="entry name" value="ABC transporter transmembrane region"/>
    <property type="match status" value="1"/>
</dbReference>
<feature type="non-terminal residue" evidence="5">
    <location>
        <position position="92"/>
    </location>
</feature>
<dbReference type="GeneID" id="20650255"/>
<feature type="transmembrane region" description="Helical" evidence="4">
    <location>
        <begin position="12"/>
        <end position="37"/>
    </location>
</feature>
<dbReference type="RefSeq" id="XP_009538135.1">
    <property type="nucleotide sequence ID" value="XM_009539840.1"/>
</dbReference>
<evidence type="ECO:0000256" key="1">
    <source>
        <dbReference type="ARBA" id="ARBA00022692"/>
    </source>
</evidence>
<dbReference type="SMR" id="G5ADI5"/>
<dbReference type="Gene3D" id="1.20.1560.10">
    <property type="entry name" value="ABC transporter type 1, transmembrane domain"/>
    <property type="match status" value="1"/>
</dbReference>
<evidence type="ECO:0000313" key="6">
    <source>
        <dbReference type="Proteomes" id="UP000002640"/>
    </source>
</evidence>
<evidence type="ECO:0000256" key="2">
    <source>
        <dbReference type="ARBA" id="ARBA00022989"/>
    </source>
</evidence>
<keyword evidence="1 4" id="KW-0812">Transmembrane</keyword>
<feature type="non-terminal residue" evidence="5">
    <location>
        <position position="1"/>
    </location>
</feature>
<dbReference type="InterPro" id="IPR036640">
    <property type="entry name" value="ABC1_TM_sf"/>
</dbReference>
<name>G5ADI5_PHYSP</name>
<evidence type="ECO:0008006" key="7">
    <source>
        <dbReference type="Google" id="ProtNLM"/>
    </source>
</evidence>
<keyword evidence="2 4" id="KW-1133">Transmembrane helix</keyword>
<reference evidence="5 6" key="1">
    <citation type="journal article" date="2006" name="Science">
        <title>Phytophthora genome sequences uncover evolutionary origins and mechanisms of pathogenesis.</title>
        <authorList>
            <person name="Tyler B.M."/>
            <person name="Tripathy S."/>
            <person name="Zhang X."/>
            <person name="Dehal P."/>
            <person name="Jiang R.H."/>
            <person name="Aerts A."/>
            <person name="Arredondo F.D."/>
            <person name="Baxter L."/>
            <person name="Bensasson D."/>
            <person name="Beynon J.L."/>
            <person name="Chapman J."/>
            <person name="Damasceno C.M."/>
            <person name="Dorrance A.E."/>
            <person name="Dou D."/>
            <person name="Dickerman A.W."/>
            <person name="Dubchak I.L."/>
            <person name="Garbelotto M."/>
            <person name="Gijzen M."/>
            <person name="Gordon S.G."/>
            <person name="Govers F."/>
            <person name="Grunwald N.J."/>
            <person name="Huang W."/>
            <person name="Ivors K.L."/>
            <person name="Jones R.W."/>
            <person name="Kamoun S."/>
            <person name="Krampis K."/>
            <person name="Lamour K.H."/>
            <person name="Lee M.K."/>
            <person name="McDonald W.H."/>
            <person name="Medina M."/>
            <person name="Meijer H.J."/>
            <person name="Nordberg E.K."/>
            <person name="Maclean D.J."/>
            <person name="Ospina-Giraldo M.D."/>
            <person name="Morris P.F."/>
            <person name="Phuntumart V."/>
            <person name="Putnam N.H."/>
            <person name="Rash S."/>
            <person name="Rose J.K."/>
            <person name="Sakihama Y."/>
            <person name="Salamov A.A."/>
            <person name="Savidor A."/>
            <person name="Scheuring C.F."/>
            <person name="Smith B.M."/>
            <person name="Sobral B.W."/>
            <person name="Terry A."/>
            <person name="Torto-Alalibo T.A."/>
            <person name="Win J."/>
            <person name="Xu Z."/>
            <person name="Zhang H."/>
            <person name="Grigoriev I.V."/>
            <person name="Rokhsar D.S."/>
            <person name="Boore J.L."/>
        </authorList>
    </citation>
    <scope>NUCLEOTIDE SEQUENCE [LARGE SCALE GENOMIC DNA]</scope>
    <source>
        <strain evidence="5 6">P6497</strain>
    </source>
</reference>
<keyword evidence="3 4" id="KW-0472">Membrane</keyword>
<dbReference type="KEGG" id="psoj:PHYSODRAFT_362813"/>
<proteinExistence type="predicted"/>
<organism evidence="5 6">
    <name type="scientific">Phytophthora sojae (strain P6497)</name>
    <name type="common">Soybean stem and root rot agent</name>
    <name type="synonym">Phytophthora megasperma f. sp. glycines</name>
    <dbReference type="NCBI Taxonomy" id="1094619"/>
    <lineage>
        <taxon>Eukaryota</taxon>
        <taxon>Sar</taxon>
        <taxon>Stramenopiles</taxon>
        <taxon>Oomycota</taxon>
        <taxon>Peronosporomycetes</taxon>
        <taxon>Peronosporales</taxon>
        <taxon>Peronosporaceae</taxon>
        <taxon>Phytophthora</taxon>
    </lineage>
</organism>
<dbReference type="GO" id="GO:0005524">
    <property type="term" value="F:ATP binding"/>
    <property type="evidence" value="ECO:0007669"/>
    <property type="project" value="InterPro"/>
</dbReference>
<accession>G5ADI5</accession>
<protein>
    <recommendedName>
        <fullName evidence="7">ABC transmembrane type-1 domain-containing protein</fullName>
    </recommendedName>
</protein>
<evidence type="ECO:0000256" key="4">
    <source>
        <dbReference type="SAM" id="Phobius"/>
    </source>
</evidence>
<feature type="transmembrane region" description="Helical" evidence="4">
    <location>
        <begin position="63"/>
        <end position="82"/>
    </location>
</feature>